<keyword evidence="4 8" id="KW-0812">Transmembrane</keyword>
<gene>
    <name evidence="10" type="ORF">GSI01S_28_00710</name>
</gene>
<comment type="similarity">
    <text evidence="2">Belongs to the ABC-2 integral membrane protein family.</text>
</comment>
<dbReference type="InterPro" id="IPR051328">
    <property type="entry name" value="T7SS_ABC-Transporter"/>
</dbReference>
<dbReference type="PANTHER" id="PTHR43077">
    <property type="entry name" value="TRANSPORT PERMEASE YVFS-RELATED"/>
    <property type="match status" value="1"/>
</dbReference>
<evidence type="ECO:0000256" key="5">
    <source>
        <dbReference type="ARBA" id="ARBA00022989"/>
    </source>
</evidence>
<proteinExistence type="inferred from homology"/>
<protein>
    <recommendedName>
        <fullName evidence="9">ABC-2 type transporter transmembrane domain-containing protein</fullName>
    </recommendedName>
</protein>
<keyword evidence="11" id="KW-1185">Reference proteome</keyword>
<evidence type="ECO:0000256" key="3">
    <source>
        <dbReference type="ARBA" id="ARBA00022475"/>
    </source>
</evidence>
<dbReference type="RefSeq" id="WP_006897504.1">
    <property type="nucleotide sequence ID" value="NZ_BANU01000028.1"/>
</dbReference>
<dbReference type="AlphaFoldDB" id="L7LPN7"/>
<feature type="region of interest" description="Disordered" evidence="7">
    <location>
        <begin position="1"/>
        <end position="21"/>
    </location>
</feature>
<dbReference type="GO" id="GO:0005886">
    <property type="term" value="C:plasma membrane"/>
    <property type="evidence" value="ECO:0007669"/>
    <property type="project" value="UniProtKB-SubCell"/>
</dbReference>
<feature type="transmembrane region" description="Helical" evidence="8">
    <location>
        <begin position="343"/>
        <end position="362"/>
    </location>
</feature>
<dbReference type="Proteomes" id="UP000035083">
    <property type="component" value="Unassembled WGS sequence"/>
</dbReference>
<reference evidence="10 11" key="1">
    <citation type="submission" date="2012-12" db="EMBL/GenBank/DDBJ databases">
        <title>Whole genome shotgun sequence of Gordonia sihwensis NBRC 108236.</title>
        <authorList>
            <person name="Yoshida I."/>
            <person name="Hosoyama A."/>
            <person name="Tsuchikane K."/>
            <person name="Ando Y."/>
            <person name="Baba S."/>
            <person name="Ohji S."/>
            <person name="Hamada M."/>
            <person name="Tamura T."/>
            <person name="Yamazoe A."/>
            <person name="Yamazaki S."/>
            <person name="Fujita N."/>
        </authorList>
    </citation>
    <scope>NUCLEOTIDE SEQUENCE [LARGE SCALE GENOMIC DNA]</scope>
    <source>
        <strain evidence="10 11">NBRC 108236</strain>
    </source>
</reference>
<dbReference type="eggNOG" id="COG1511">
    <property type="taxonomic scope" value="Bacteria"/>
</dbReference>
<evidence type="ECO:0000256" key="8">
    <source>
        <dbReference type="SAM" id="Phobius"/>
    </source>
</evidence>
<evidence type="ECO:0000313" key="11">
    <source>
        <dbReference type="Proteomes" id="UP000035083"/>
    </source>
</evidence>
<keyword evidence="5 8" id="KW-1133">Transmembrane helix</keyword>
<feature type="transmembrane region" description="Helical" evidence="8">
    <location>
        <begin position="315"/>
        <end position="336"/>
    </location>
</feature>
<comment type="caution">
    <text evidence="10">The sequence shown here is derived from an EMBL/GenBank/DDBJ whole genome shotgun (WGS) entry which is preliminary data.</text>
</comment>
<accession>L7LPN7</accession>
<feature type="transmembrane region" description="Helical" evidence="8">
    <location>
        <begin position="402"/>
        <end position="424"/>
    </location>
</feature>
<dbReference type="EMBL" id="BANU01000028">
    <property type="protein sequence ID" value="GAC62102.1"/>
    <property type="molecule type" value="Genomic_DNA"/>
</dbReference>
<keyword evidence="3" id="KW-1003">Cell membrane</keyword>
<evidence type="ECO:0000256" key="6">
    <source>
        <dbReference type="ARBA" id="ARBA00023136"/>
    </source>
</evidence>
<evidence type="ECO:0000256" key="4">
    <source>
        <dbReference type="ARBA" id="ARBA00022692"/>
    </source>
</evidence>
<dbReference type="GO" id="GO:0140359">
    <property type="term" value="F:ABC-type transporter activity"/>
    <property type="evidence" value="ECO:0007669"/>
    <property type="project" value="InterPro"/>
</dbReference>
<evidence type="ECO:0000256" key="7">
    <source>
        <dbReference type="SAM" id="MobiDB-lite"/>
    </source>
</evidence>
<feature type="region of interest" description="Disordered" evidence="7">
    <location>
        <begin position="435"/>
        <end position="457"/>
    </location>
</feature>
<name>L7LPN7_9ACTN</name>
<evidence type="ECO:0000256" key="2">
    <source>
        <dbReference type="ARBA" id="ARBA00007783"/>
    </source>
</evidence>
<comment type="subcellular location">
    <subcellularLocation>
        <location evidence="1">Cell membrane</location>
        <topology evidence="1">Multi-pass membrane protein</topology>
    </subcellularLocation>
</comment>
<dbReference type="Pfam" id="PF12698">
    <property type="entry name" value="ABC2_membrane_3"/>
    <property type="match status" value="1"/>
</dbReference>
<sequence length="457" mass="47739">MSENRSTDPAHPQDVPETRVTGEPATRRFLWHPRTWIAAVVLVIGLGFAIPAVYLGGTLDPQGDLEDLPVALVVTPQTVQLGGQSPAGRVADEIARHVDPQKIALQRLPGDEADARMRDGSIVGIIRIPADFDAQLAALTGPGPGEPANATVHLDTTSRAGAMTTGLFTGNVTPVVEAVRTAFGRQLLASAGSAPNVAAATALATPFSISTAALDPLPSHTGLGTSVFYLAIVLIIVAFIGASAIHPLIDTAVGFLPQETGPRVRRNPYRHLSRMRTLIAKWLVMIGVAPATAGAALLIAGPVLGMPMARPLDLWLFSTAALIAVGLGALTVFAVFGSFGPLVNTFLFVALAMTSSGGAIPLEATPDFFRTIAPVEPMRAIVDGLRSMLYLDSSPGSGLGHAWVYLGVLTAVSVIVGLTATRLFDRVPAFTRHPDDPVRTALRPPEPATEETTKGAS</sequence>
<evidence type="ECO:0000313" key="10">
    <source>
        <dbReference type="EMBL" id="GAC62102.1"/>
    </source>
</evidence>
<feature type="transmembrane region" description="Helical" evidence="8">
    <location>
        <begin position="278"/>
        <end position="303"/>
    </location>
</feature>
<feature type="transmembrane region" description="Helical" evidence="8">
    <location>
        <begin position="36"/>
        <end position="55"/>
    </location>
</feature>
<dbReference type="PANTHER" id="PTHR43077:SF8">
    <property type="entry name" value="DOXORUBICIN RESISTANCE ABC TRANSPORTER PERMEASE PROTEIN DRRB"/>
    <property type="match status" value="1"/>
</dbReference>
<feature type="transmembrane region" description="Helical" evidence="8">
    <location>
        <begin position="227"/>
        <end position="257"/>
    </location>
</feature>
<organism evidence="10 11">
    <name type="scientific">Gordonia sihwensis NBRC 108236</name>
    <dbReference type="NCBI Taxonomy" id="1223544"/>
    <lineage>
        <taxon>Bacteria</taxon>
        <taxon>Bacillati</taxon>
        <taxon>Actinomycetota</taxon>
        <taxon>Actinomycetes</taxon>
        <taxon>Mycobacteriales</taxon>
        <taxon>Gordoniaceae</taxon>
        <taxon>Gordonia</taxon>
    </lineage>
</organism>
<evidence type="ECO:0000259" key="9">
    <source>
        <dbReference type="Pfam" id="PF12698"/>
    </source>
</evidence>
<feature type="domain" description="ABC-2 type transporter transmembrane" evidence="9">
    <location>
        <begin position="41"/>
        <end position="418"/>
    </location>
</feature>
<dbReference type="InterPro" id="IPR013525">
    <property type="entry name" value="ABC2_TM"/>
</dbReference>
<keyword evidence="6 8" id="KW-0472">Membrane</keyword>
<evidence type="ECO:0000256" key="1">
    <source>
        <dbReference type="ARBA" id="ARBA00004651"/>
    </source>
</evidence>